<name>A0ABT6ME14_9NOCA</name>
<proteinExistence type="predicted"/>
<dbReference type="Proteomes" id="UP001160334">
    <property type="component" value="Unassembled WGS sequence"/>
</dbReference>
<gene>
    <name evidence="2" type="ORF">M2280_003372</name>
</gene>
<dbReference type="RefSeq" id="WP_280761442.1">
    <property type="nucleotide sequence ID" value="NZ_JARXVC010000008.1"/>
</dbReference>
<keyword evidence="1" id="KW-0472">Membrane</keyword>
<dbReference type="EMBL" id="JARXVC010000008">
    <property type="protein sequence ID" value="MDH6282149.1"/>
    <property type="molecule type" value="Genomic_DNA"/>
</dbReference>
<evidence type="ECO:0000313" key="3">
    <source>
        <dbReference type="Proteomes" id="UP001160334"/>
    </source>
</evidence>
<feature type="transmembrane region" description="Helical" evidence="1">
    <location>
        <begin position="23"/>
        <end position="46"/>
    </location>
</feature>
<keyword evidence="3" id="KW-1185">Reference proteome</keyword>
<keyword evidence="1" id="KW-1133">Transmembrane helix</keyword>
<protein>
    <recommendedName>
        <fullName evidence="4">DUF3515 domain-containing protein</fullName>
    </recommendedName>
</protein>
<evidence type="ECO:0008006" key="4">
    <source>
        <dbReference type="Google" id="ProtNLM"/>
    </source>
</evidence>
<evidence type="ECO:0000313" key="2">
    <source>
        <dbReference type="EMBL" id="MDH6282149.1"/>
    </source>
</evidence>
<dbReference type="InterPro" id="IPR021903">
    <property type="entry name" value="DUF3515"/>
</dbReference>
<dbReference type="Pfam" id="PF12028">
    <property type="entry name" value="DUF3515"/>
    <property type="match status" value="1"/>
</dbReference>
<sequence>MSEPEHAPAEQTEDHPAEKRHPALIATAVALPVALVVGVIAAAAIANRTPAKESVGLGPVEAPAAQTAECTELMGNLPENLGDYTRAELRDPAPEATAAWQPTEGDPVVMRCGLPRPPEFNQASPLSVVDGVQWFEISGAAQGIEASTWYTVDRGVYVALTVPNGSGPTPLQDASAAVTKALPQQPLDPAPVLPNP</sequence>
<organism evidence="2 3">
    <name type="scientific">Prescottella agglutinans</name>
    <dbReference type="NCBI Taxonomy" id="1644129"/>
    <lineage>
        <taxon>Bacteria</taxon>
        <taxon>Bacillati</taxon>
        <taxon>Actinomycetota</taxon>
        <taxon>Actinomycetes</taxon>
        <taxon>Mycobacteriales</taxon>
        <taxon>Nocardiaceae</taxon>
        <taxon>Prescottella</taxon>
    </lineage>
</organism>
<evidence type="ECO:0000256" key="1">
    <source>
        <dbReference type="SAM" id="Phobius"/>
    </source>
</evidence>
<reference evidence="2 3" key="1">
    <citation type="submission" date="2023-04" db="EMBL/GenBank/DDBJ databases">
        <title>Forest soil microbial communities from Buena Vista Peninsula, Colon Province, Panama.</title>
        <authorList>
            <person name="Bouskill N."/>
        </authorList>
    </citation>
    <scope>NUCLEOTIDE SEQUENCE [LARGE SCALE GENOMIC DNA]</scope>
    <source>
        <strain evidence="2 3">CFH S0262</strain>
    </source>
</reference>
<accession>A0ABT6ME14</accession>
<comment type="caution">
    <text evidence="2">The sequence shown here is derived from an EMBL/GenBank/DDBJ whole genome shotgun (WGS) entry which is preliminary data.</text>
</comment>
<keyword evidence="1" id="KW-0812">Transmembrane</keyword>